<dbReference type="NCBIfam" id="TIGR00756">
    <property type="entry name" value="PPR"/>
    <property type="match status" value="8"/>
</dbReference>
<feature type="repeat" description="PPR" evidence="2">
    <location>
        <begin position="339"/>
        <end position="373"/>
    </location>
</feature>
<organism evidence="4 5">
    <name type="scientific">Asparagus officinalis</name>
    <name type="common">Garden asparagus</name>
    <dbReference type="NCBI Taxonomy" id="4686"/>
    <lineage>
        <taxon>Eukaryota</taxon>
        <taxon>Viridiplantae</taxon>
        <taxon>Streptophyta</taxon>
        <taxon>Embryophyta</taxon>
        <taxon>Tracheophyta</taxon>
        <taxon>Spermatophyta</taxon>
        <taxon>Magnoliopsida</taxon>
        <taxon>Liliopsida</taxon>
        <taxon>Asparagales</taxon>
        <taxon>Asparagaceae</taxon>
        <taxon>Asparagoideae</taxon>
        <taxon>Asparagus</taxon>
    </lineage>
</organism>
<sequence>MLHHIAKATTRLFSTGTPISSHCPNPELLHFDSLLRECKSLSQARSIHQQLLTRGLLSLLSLSLGKGIAVTYINLDAPTGAQFVLERISPSPVYGWNLLIRHYVKHGHLNQALTLCRRMKSLGTNPDHFTFPFVLEACGKLPSYSQGTVVHGVVCSSGFESNVFVCNALLAMYSRCCAPEEAGHMFDEITQRGIDDIVTWNSMVSAYVKRGCPKLALELFGQMTKGSVSDKDGSWRSDVISLVNVLPACASLGALCQAREIHGHAIRNDQSSDIFVGNAIIDVYAKCGMMEDAVKVFDQMQVKDVVSWNAMVTGYSQNGNFEDALDLFIKMREENIELNVVTWSAVIAGYAQRGHGHEALGVFREMQLTRAEPNAVTIISLLSACASVGALSQGKETHCHALRRCLMSCDDDDGNGEDLMVQNALIDMYSKCKSFDAANSIFDSIAMAERNVVTWTVMIGGYAQHGDANLALHLFSQMLLNPISVAPNAFTISCALMACARLSVLRFGKEIHAYVIRNRYEYPMLFVPNCLIDMYSKCGDIDAARRVFDGMPQKNDVSWTSLMTGYGVHGHGDDAILVFEAMQEAGLVPDGITFLVVLYACSHSGMVDLGLKYFNNMYKDYGVVAGAEHYACAVDLLGRAGRMDEAWEMIKSMPMKPTAVVWVALLSACRTHAKVELGEYASEKLLELESDNDGSYTLLSNIYANAQRWRDVAQVRCLMKKTGIKKRPGCSWIQGKKGTTTFFVGDRSHPQSEQIYALLRTLIERIKALGYVPQTDYALHDVDDEEKSYLLSEHSEKLALAFGVLTVSPGMPIRITKNLRVCGDCHSAITFISMIIEHEIILRDSSRFHHFKKGSCSCGGYW</sequence>
<feature type="repeat" description="PPR" evidence="2">
    <location>
        <begin position="196"/>
        <end position="230"/>
    </location>
</feature>
<feature type="repeat" description="PPR" evidence="2">
    <location>
        <begin position="304"/>
        <end position="338"/>
    </location>
</feature>
<feature type="repeat" description="PPR" evidence="2">
    <location>
        <begin position="555"/>
        <end position="589"/>
    </location>
</feature>
<evidence type="ECO:0000313" key="5">
    <source>
        <dbReference type="Proteomes" id="UP000243459"/>
    </source>
</evidence>
<dbReference type="Proteomes" id="UP000243459">
    <property type="component" value="Chromosome 9"/>
</dbReference>
<dbReference type="Pfam" id="PF13041">
    <property type="entry name" value="PPR_2"/>
    <property type="match status" value="4"/>
</dbReference>
<keyword evidence="5" id="KW-1185">Reference proteome</keyword>
<dbReference type="PROSITE" id="PS51375">
    <property type="entry name" value="PPR"/>
    <property type="match status" value="7"/>
</dbReference>
<dbReference type="Gene3D" id="1.25.40.10">
    <property type="entry name" value="Tetratricopeptide repeat domain"/>
    <property type="match status" value="4"/>
</dbReference>
<dbReference type="InterPro" id="IPR011990">
    <property type="entry name" value="TPR-like_helical_dom_sf"/>
</dbReference>
<dbReference type="Pfam" id="PF20430">
    <property type="entry name" value="Eplus_motif"/>
    <property type="match status" value="1"/>
</dbReference>
<dbReference type="PANTHER" id="PTHR47926:SF445">
    <property type="entry name" value="DYW DOMAIN-CONTAINING PROTEIN"/>
    <property type="match status" value="1"/>
</dbReference>
<dbReference type="InterPro" id="IPR032867">
    <property type="entry name" value="DYW_dom"/>
</dbReference>
<dbReference type="PANTHER" id="PTHR47926">
    <property type="entry name" value="PENTATRICOPEPTIDE REPEAT-CONTAINING PROTEIN"/>
    <property type="match status" value="1"/>
</dbReference>
<dbReference type="AlphaFoldDB" id="A0A5P1E5X0"/>
<dbReference type="FunFam" id="1.25.40.10:FF:000348">
    <property type="entry name" value="Pentatricopeptide repeat-containing protein chloroplastic"/>
    <property type="match status" value="1"/>
</dbReference>
<reference evidence="5" key="1">
    <citation type="journal article" date="2017" name="Nat. Commun.">
        <title>The asparagus genome sheds light on the origin and evolution of a young Y chromosome.</title>
        <authorList>
            <person name="Harkess A."/>
            <person name="Zhou J."/>
            <person name="Xu C."/>
            <person name="Bowers J.E."/>
            <person name="Van der Hulst R."/>
            <person name="Ayyampalayam S."/>
            <person name="Mercati F."/>
            <person name="Riccardi P."/>
            <person name="McKain M.R."/>
            <person name="Kakrana A."/>
            <person name="Tang H."/>
            <person name="Ray J."/>
            <person name="Groenendijk J."/>
            <person name="Arikit S."/>
            <person name="Mathioni S.M."/>
            <person name="Nakano M."/>
            <person name="Shan H."/>
            <person name="Telgmann-Rauber A."/>
            <person name="Kanno A."/>
            <person name="Yue Z."/>
            <person name="Chen H."/>
            <person name="Li W."/>
            <person name="Chen Y."/>
            <person name="Xu X."/>
            <person name="Zhang Y."/>
            <person name="Luo S."/>
            <person name="Chen H."/>
            <person name="Gao J."/>
            <person name="Mao Z."/>
            <person name="Pires J.C."/>
            <person name="Luo M."/>
            <person name="Kudrna D."/>
            <person name="Wing R.A."/>
            <person name="Meyers B.C."/>
            <person name="Yi K."/>
            <person name="Kong H."/>
            <person name="Lavrijsen P."/>
            <person name="Sunseri F."/>
            <person name="Falavigna A."/>
            <person name="Ye Y."/>
            <person name="Leebens-Mack J.H."/>
            <person name="Chen G."/>
        </authorList>
    </citation>
    <scope>NUCLEOTIDE SEQUENCE [LARGE SCALE GENOMIC DNA]</scope>
    <source>
        <strain evidence="5">cv. DH0086</strain>
    </source>
</reference>
<dbReference type="Pfam" id="PF14432">
    <property type="entry name" value="DYW_deaminase"/>
    <property type="match status" value="1"/>
</dbReference>
<feature type="repeat" description="PPR" evidence="2">
    <location>
        <begin position="92"/>
        <end position="126"/>
    </location>
</feature>
<dbReference type="EMBL" id="CM007389">
    <property type="protein sequence ID" value="ONK57859.1"/>
    <property type="molecule type" value="Genomic_DNA"/>
</dbReference>
<dbReference type="Gramene" id="ONK57859">
    <property type="protein sequence ID" value="ONK57859"/>
    <property type="gene ID" value="A4U43_C09F4940"/>
</dbReference>
<dbReference type="GO" id="GO:0008270">
    <property type="term" value="F:zinc ion binding"/>
    <property type="evidence" value="ECO:0007669"/>
    <property type="project" value="InterPro"/>
</dbReference>
<feature type="domain" description="DYW" evidence="3">
    <location>
        <begin position="770"/>
        <end position="862"/>
    </location>
</feature>
<keyword evidence="1" id="KW-0677">Repeat</keyword>
<dbReference type="InterPro" id="IPR046960">
    <property type="entry name" value="PPR_At4g14850-like_plant"/>
</dbReference>
<proteinExistence type="predicted"/>
<accession>A0A5P1E5X0</accession>
<protein>
    <recommendedName>
        <fullName evidence="3">DYW domain-containing protein</fullName>
    </recommendedName>
</protein>
<feature type="repeat" description="PPR" evidence="2">
    <location>
        <begin position="451"/>
        <end position="485"/>
    </location>
</feature>
<evidence type="ECO:0000256" key="2">
    <source>
        <dbReference type="PROSITE-ProRule" id="PRU00708"/>
    </source>
</evidence>
<dbReference type="GO" id="GO:0009451">
    <property type="term" value="P:RNA modification"/>
    <property type="evidence" value="ECO:0007669"/>
    <property type="project" value="InterPro"/>
</dbReference>
<dbReference type="OMA" id="CSWVEGI"/>
<dbReference type="InterPro" id="IPR046849">
    <property type="entry name" value="E2_motif"/>
</dbReference>
<gene>
    <name evidence="4" type="ORF">A4U43_C09F4940</name>
</gene>
<evidence type="ECO:0000313" key="4">
    <source>
        <dbReference type="EMBL" id="ONK57859.1"/>
    </source>
</evidence>
<dbReference type="Pfam" id="PF20431">
    <property type="entry name" value="E_motif"/>
    <property type="match status" value="1"/>
</dbReference>
<evidence type="ECO:0000259" key="3">
    <source>
        <dbReference type="Pfam" id="PF14432"/>
    </source>
</evidence>
<evidence type="ECO:0000256" key="1">
    <source>
        <dbReference type="ARBA" id="ARBA00022737"/>
    </source>
</evidence>
<dbReference type="FunFam" id="1.25.40.10:FF:000305">
    <property type="entry name" value="Pentatricopeptide repeat-containing protein mitochondrial"/>
    <property type="match status" value="1"/>
</dbReference>
<dbReference type="OrthoDB" id="185373at2759"/>
<dbReference type="Pfam" id="PF01535">
    <property type="entry name" value="PPR"/>
    <property type="match status" value="4"/>
</dbReference>
<feature type="repeat" description="PPR" evidence="2">
    <location>
        <begin position="273"/>
        <end position="303"/>
    </location>
</feature>
<dbReference type="InterPro" id="IPR002885">
    <property type="entry name" value="PPR_rpt"/>
</dbReference>
<name>A0A5P1E5X0_ASPOF</name>
<dbReference type="GO" id="GO:0003723">
    <property type="term" value="F:RNA binding"/>
    <property type="evidence" value="ECO:0007669"/>
    <property type="project" value="InterPro"/>
</dbReference>
<dbReference type="FunFam" id="1.25.40.10:FF:000344">
    <property type="entry name" value="Pentatricopeptide repeat-containing protein"/>
    <property type="match status" value="1"/>
</dbReference>
<dbReference type="InterPro" id="IPR046848">
    <property type="entry name" value="E_motif"/>
</dbReference>
<dbReference type="SUPFAM" id="SSF48452">
    <property type="entry name" value="TPR-like"/>
    <property type="match status" value="1"/>
</dbReference>